<dbReference type="RefSeq" id="WP_264850561.1">
    <property type="nucleotide sequence ID" value="NZ_BRXR01000001.1"/>
</dbReference>
<comment type="caution">
    <text evidence="6">The sequence shown here is derived from an EMBL/GenBank/DDBJ whole genome shotgun (WGS) entry which is preliminary data.</text>
</comment>
<dbReference type="Pfam" id="PF00027">
    <property type="entry name" value="cNMP_binding"/>
    <property type="match status" value="1"/>
</dbReference>
<keyword evidence="2" id="KW-0238">DNA-binding</keyword>
<feature type="domain" description="HTH crp-type" evidence="5">
    <location>
        <begin position="152"/>
        <end position="220"/>
    </location>
</feature>
<dbReference type="InterPro" id="IPR012318">
    <property type="entry name" value="HTH_CRP"/>
</dbReference>
<dbReference type="CDD" id="cd00038">
    <property type="entry name" value="CAP_ED"/>
    <property type="match status" value="1"/>
</dbReference>
<dbReference type="PANTHER" id="PTHR24567">
    <property type="entry name" value="CRP FAMILY TRANSCRIPTIONAL REGULATORY PROTEIN"/>
    <property type="match status" value="1"/>
</dbReference>
<dbReference type="InterPro" id="IPR018490">
    <property type="entry name" value="cNMP-bd_dom_sf"/>
</dbReference>
<keyword evidence="3" id="KW-0804">Transcription</keyword>
<dbReference type="InterPro" id="IPR014710">
    <property type="entry name" value="RmlC-like_jellyroll"/>
</dbReference>
<evidence type="ECO:0000313" key="7">
    <source>
        <dbReference type="Proteomes" id="UP001208567"/>
    </source>
</evidence>
<reference evidence="6 7" key="1">
    <citation type="journal article" date="2024" name="Int. J. Syst. Evol. Microbiol.">
        <title>Clostridium omnivorum sp. nov., isolated from anoxic soil under the treatment of reductive soil disinfestation.</title>
        <authorList>
            <person name="Ueki A."/>
            <person name="Tonouchi A."/>
            <person name="Kaku N."/>
            <person name="Honma S."/>
            <person name="Ueki K."/>
        </authorList>
    </citation>
    <scope>NUCLEOTIDE SEQUENCE [LARGE SCALE GENOMIC DNA]</scope>
    <source>
        <strain evidence="6 7">E14</strain>
    </source>
</reference>
<protein>
    <submittedName>
        <fullName evidence="6">cAMP-binding protein</fullName>
    </submittedName>
</protein>
<dbReference type="EMBL" id="BRXR01000001">
    <property type="protein sequence ID" value="GLC31280.1"/>
    <property type="molecule type" value="Genomic_DNA"/>
</dbReference>
<gene>
    <name evidence="6" type="ORF">bsdE14_26900</name>
</gene>
<dbReference type="SMART" id="SM00100">
    <property type="entry name" value="cNMP"/>
    <property type="match status" value="1"/>
</dbReference>
<proteinExistence type="predicted"/>
<accession>A0ABQ5N7X5</accession>
<dbReference type="Gene3D" id="2.60.120.10">
    <property type="entry name" value="Jelly Rolls"/>
    <property type="match status" value="1"/>
</dbReference>
<dbReference type="SUPFAM" id="SSF46785">
    <property type="entry name" value="Winged helix' DNA-binding domain"/>
    <property type="match status" value="1"/>
</dbReference>
<evidence type="ECO:0000259" key="5">
    <source>
        <dbReference type="PROSITE" id="PS51063"/>
    </source>
</evidence>
<organism evidence="6 7">
    <name type="scientific">Clostridium omnivorum</name>
    <dbReference type="NCBI Taxonomy" id="1604902"/>
    <lineage>
        <taxon>Bacteria</taxon>
        <taxon>Bacillati</taxon>
        <taxon>Bacillota</taxon>
        <taxon>Clostridia</taxon>
        <taxon>Eubacteriales</taxon>
        <taxon>Clostridiaceae</taxon>
        <taxon>Clostridium</taxon>
    </lineage>
</organism>
<dbReference type="SUPFAM" id="SSF51206">
    <property type="entry name" value="cAMP-binding domain-like"/>
    <property type="match status" value="1"/>
</dbReference>
<evidence type="ECO:0000259" key="4">
    <source>
        <dbReference type="PROSITE" id="PS50042"/>
    </source>
</evidence>
<keyword evidence="7" id="KW-1185">Reference proteome</keyword>
<dbReference type="Proteomes" id="UP001208567">
    <property type="component" value="Unassembled WGS sequence"/>
</dbReference>
<evidence type="ECO:0000256" key="3">
    <source>
        <dbReference type="ARBA" id="ARBA00023163"/>
    </source>
</evidence>
<dbReference type="PROSITE" id="PS50042">
    <property type="entry name" value="CNMP_BINDING_3"/>
    <property type="match status" value="1"/>
</dbReference>
<dbReference type="PROSITE" id="PS51063">
    <property type="entry name" value="HTH_CRP_2"/>
    <property type="match status" value="1"/>
</dbReference>
<evidence type="ECO:0000256" key="1">
    <source>
        <dbReference type="ARBA" id="ARBA00023015"/>
    </source>
</evidence>
<dbReference type="Pfam" id="PF13545">
    <property type="entry name" value="HTH_Crp_2"/>
    <property type="match status" value="1"/>
</dbReference>
<keyword evidence="1" id="KW-0805">Transcription regulation</keyword>
<dbReference type="InterPro" id="IPR050397">
    <property type="entry name" value="Env_Response_Regulators"/>
</dbReference>
<dbReference type="InterPro" id="IPR000595">
    <property type="entry name" value="cNMP-bd_dom"/>
</dbReference>
<dbReference type="InterPro" id="IPR036390">
    <property type="entry name" value="WH_DNA-bd_sf"/>
</dbReference>
<sequence length="226" mass="25824">MNINEYISILQDINLFKSFTKENLIELFSRIPYKISSYSKGDIIFSEGDECKTLNILLEGKIEIQNIDPMGKVLSIAEFSKGEIFGEMLIFSDRNTYPINVLSKSTAVVLHMQKDAVVSLCQSNSGFLYEYLRIISNKAMLLNMKLGQVTLKTIRQKICQYILSEHARQKSSSIKLTITKKEWADKLGVQRPSLSRELIKLKEDGFIDYNKNVINIVDLEGIKDIL</sequence>
<evidence type="ECO:0000256" key="2">
    <source>
        <dbReference type="ARBA" id="ARBA00023125"/>
    </source>
</evidence>
<name>A0ABQ5N7X5_9CLOT</name>
<feature type="domain" description="Cyclic nucleotide-binding" evidence="4">
    <location>
        <begin position="15"/>
        <end position="120"/>
    </location>
</feature>
<dbReference type="PANTHER" id="PTHR24567:SF58">
    <property type="entry name" value="CYCLIC AMP-BINDING REGULATORY PROTEIN"/>
    <property type="match status" value="1"/>
</dbReference>
<evidence type="ECO:0000313" key="6">
    <source>
        <dbReference type="EMBL" id="GLC31280.1"/>
    </source>
</evidence>